<dbReference type="EMBL" id="LGRX02033968">
    <property type="protein sequence ID" value="KAK3239294.1"/>
    <property type="molecule type" value="Genomic_DNA"/>
</dbReference>
<evidence type="ECO:0000313" key="3">
    <source>
        <dbReference type="Proteomes" id="UP001190700"/>
    </source>
</evidence>
<dbReference type="AlphaFoldDB" id="A0AAE0BNJ4"/>
<reference evidence="2 3" key="1">
    <citation type="journal article" date="2015" name="Genome Biol. Evol.">
        <title>Comparative Genomics of a Bacterivorous Green Alga Reveals Evolutionary Causalities and Consequences of Phago-Mixotrophic Mode of Nutrition.</title>
        <authorList>
            <person name="Burns J.A."/>
            <person name="Paasch A."/>
            <person name="Narechania A."/>
            <person name="Kim E."/>
        </authorList>
    </citation>
    <scope>NUCLEOTIDE SEQUENCE [LARGE SCALE GENOMIC DNA]</scope>
    <source>
        <strain evidence="2 3">PLY_AMNH</strain>
    </source>
</reference>
<name>A0AAE0BNJ4_9CHLO</name>
<feature type="compositionally biased region" description="Basic and acidic residues" evidence="1">
    <location>
        <begin position="44"/>
        <end position="59"/>
    </location>
</feature>
<feature type="region of interest" description="Disordered" evidence="1">
    <location>
        <begin position="1"/>
        <end position="85"/>
    </location>
</feature>
<dbReference type="Proteomes" id="UP001190700">
    <property type="component" value="Unassembled WGS sequence"/>
</dbReference>
<proteinExistence type="predicted"/>
<evidence type="ECO:0000313" key="2">
    <source>
        <dbReference type="EMBL" id="KAK3239294.1"/>
    </source>
</evidence>
<feature type="compositionally biased region" description="Basic and acidic residues" evidence="1">
    <location>
        <begin position="66"/>
        <end position="76"/>
    </location>
</feature>
<accession>A0AAE0BNJ4</accession>
<organism evidence="2 3">
    <name type="scientific">Cymbomonas tetramitiformis</name>
    <dbReference type="NCBI Taxonomy" id="36881"/>
    <lineage>
        <taxon>Eukaryota</taxon>
        <taxon>Viridiplantae</taxon>
        <taxon>Chlorophyta</taxon>
        <taxon>Pyramimonadophyceae</taxon>
        <taxon>Pyramimonadales</taxon>
        <taxon>Pyramimonadaceae</taxon>
        <taxon>Cymbomonas</taxon>
    </lineage>
</organism>
<gene>
    <name evidence="2" type="ORF">CYMTET_50768</name>
</gene>
<feature type="compositionally biased region" description="Basic and acidic residues" evidence="1">
    <location>
        <begin position="8"/>
        <end position="34"/>
    </location>
</feature>
<comment type="caution">
    <text evidence="2">The sequence shown here is derived from an EMBL/GenBank/DDBJ whole genome shotgun (WGS) entry which is preliminary data.</text>
</comment>
<sequence>MSHFPGVDVHHVRGQDHLKQWNMKETRRRDRAAELDPENPQPSEKNHDLVPKALADYRKLSQQTRDAQEAAKKSNEDPIYDMSTPKLQRKEIGPKGAYPPHLTHHHHFGWGGPIEEQDLGDDGSTVSYHKYGNAVGYCENIHSTSALLSTRR</sequence>
<keyword evidence="3" id="KW-1185">Reference proteome</keyword>
<evidence type="ECO:0000256" key="1">
    <source>
        <dbReference type="SAM" id="MobiDB-lite"/>
    </source>
</evidence>
<protein>
    <submittedName>
        <fullName evidence="2">Uncharacterized protein</fullName>
    </submittedName>
</protein>